<evidence type="ECO:0000256" key="3">
    <source>
        <dbReference type="PROSITE-ProRule" id="PRU00023"/>
    </source>
</evidence>
<dbReference type="eggNOG" id="KOG4177">
    <property type="taxonomic scope" value="Eukaryota"/>
</dbReference>
<dbReference type="InterPro" id="IPR002110">
    <property type="entry name" value="Ankyrin_rpt"/>
</dbReference>
<gene>
    <name evidence="4" type="ORF">Esi_0343_0027</name>
</gene>
<feature type="repeat" description="ANK" evidence="3">
    <location>
        <begin position="215"/>
        <end position="247"/>
    </location>
</feature>
<accession>D7FYG4</accession>
<dbReference type="Pfam" id="PF12796">
    <property type="entry name" value="Ank_2"/>
    <property type="match status" value="4"/>
</dbReference>
<dbReference type="PROSITE" id="PS50088">
    <property type="entry name" value="ANK_REPEAT"/>
    <property type="match status" value="7"/>
</dbReference>
<protein>
    <submittedName>
        <fullName evidence="4">Ankyrin repeat protein</fullName>
    </submittedName>
</protein>
<name>D7FYG4_ECTSI</name>
<dbReference type="PROSITE" id="PS50297">
    <property type="entry name" value="ANK_REP_REGION"/>
    <property type="match status" value="6"/>
</dbReference>
<evidence type="ECO:0000313" key="4">
    <source>
        <dbReference type="EMBL" id="CBJ32506.1"/>
    </source>
</evidence>
<dbReference type="AlphaFoldDB" id="D7FYG4"/>
<reference evidence="4 5" key="1">
    <citation type="journal article" date="2010" name="Nature">
        <title>The Ectocarpus genome and the independent evolution of multicellularity in brown algae.</title>
        <authorList>
            <person name="Cock J.M."/>
            <person name="Sterck L."/>
            <person name="Rouze P."/>
            <person name="Scornet D."/>
            <person name="Allen A.E."/>
            <person name="Amoutzias G."/>
            <person name="Anthouard V."/>
            <person name="Artiguenave F."/>
            <person name="Aury J.M."/>
            <person name="Badger J.H."/>
            <person name="Beszteri B."/>
            <person name="Billiau K."/>
            <person name="Bonnet E."/>
            <person name="Bothwell J.H."/>
            <person name="Bowler C."/>
            <person name="Boyen C."/>
            <person name="Brownlee C."/>
            <person name="Carrano C.J."/>
            <person name="Charrier B."/>
            <person name="Cho G.Y."/>
            <person name="Coelho S.M."/>
            <person name="Collen J."/>
            <person name="Corre E."/>
            <person name="Da Silva C."/>
            <person name="Delage L."/>
            <person name="Delaroque N."/>
            <person name="Dittami S.M."/>
            <person name="Doulbeau S."/>
            <person name="Elias M."/>
            <person name="Farnham G."/>
            <person name="Gachon C.M."/>
            <person name="Gschloessl B."/>
            <person name="Heesch S."/>
            <person name="Jabbari K."/>
            <person name="Jubin C."/>
            <person name="Kawai H."/>
            <person name="Kimura K."/>
            <person name="Kloareg B."/>
            <person name="Kupper F.C."/>
            <person name="Lang D."/>
            <person name="Le Bail A."/>
            <person name="Leblanc C."/>
            <person name="Lerouge P."/>
            <person name="Lohr M."/>
            <person name="Lopez P.J."/>
            <person name="Martens C."/>
            <person name="Maumus F."/>
            <person name="Michel G."/>
            <person name="Miranda-Saavedra D."/>
            <person name="Morales J."/>
            <person name="Moreau H."/>
            <person name="Motomura T."/>
            <person name="Nagasato C."/>
            <person name="Napoli C.A."/>
            <person name="Nelson D.R."/>
            <person name="Nyvall-Collen P."/>
            <person name="Peters A.F."/>
            <person name="Pommier C."/>
            <person name="Potin P."/>
            <person name="Poulain J."/>
            <person name="Quesneville H."/>
            <person name="Read B."/>
            <person name="Rensing S.A."/>
            <person name="Ritter A."/>
            <person name="Rousvoal S."/>
            <person name="Samanta M."/>
            <person name="Samson G."/>
            <person name="Schroeder D.C."/>
            <person name="Segurens B."/>
            <person name="Strittmatter M."/>
            <person name="Tonon T."/>
            <person name="Tregear J.W."/>
            <person name="Valentin K."/>
            <person name="von Dassow P."/>
            <person name="Yamagishi T."/>
            <person name="Van de Peer Y."/>
            <person name="Wincker P."/>
        </authorList>
    </citation>
    <scope>NUCLEOTIDE SEQUENCE [LARGE SCALE GENOMIC DNA]</scope>
    <source>
        <strain evidence="5">Ec32 / CCAP1310/4</strain>
    </source>
</reference>
<dbReference type="Gene3D" id="1.25.40.20">
    <property type="entry name" value="Ankyrin repeat-containing domain"/>
    <property type="match status" value="4"/>
</dbReference>
<evidence type="ECO:0000313" key="5">
    <source>
        <dbReference type="Proteomes" id="UP000002630"/>
    </source>
</evidence>
<dbReference type="SUPFAM" id="SSF48403">
    <property type="entry name" value="Ankyrin repeat"/>
    <property type="match status" value="1"/>
</dbReference>
<dbReference type="SMART" id="SM00248">
    <property type="entry name" value="ANK"/>
    <property type="match status" value="10"/>
</dbReference>
<dbReference type="PANTHER" id="PTHR24198:SF165">
    <property type="entry name" value="ANKYRIN REPEAT-CONTAINING PROTEIN-RELATED"/>
    <property type="match status" value="1"/>
</dbReference>
<dbReference type="InterPro" id="IPR036770">
    <property type="entry name" value="Ankyrin_rpt-contain_sf"/>
</dbReference>
<keyword evidence="5" id="KW-1185">Reference proteome</keyword>
<sequence>MEKGIEATMATEEDRTALGRLETILLSINCSNWCGRTTSAQWAEWLRAPLEHAVAEGDKDLALTLLNAGANGGSGWKGCNDRTLLQAAAEGGNEEVVRTLLDIEGMEEVDAVSSDEGGTELHRAAAGGHTNAARVLMLAGASVGLVDSKGITAKHYAIEGGHLPLAEELVIAGADLEAKDGDSNTPLHLAAAHNDDKFIRTLIRRGVRVSVVNKAGQQPLHIAVEREHVAVAKALLKAGADPDVRFGDSERCSPLQLARSNAEMTNILLGSGADVKSVDRLGHTALHWAAFDGIQEVVHALVEVGADVEARCLAQLLSEQRHSLKGSTSLHVAAYWETLDTMLALLQKGANANAPDDDGHGPLHLVCKYPKARSVAVADLLLRWGAEETATDNDGNTPADFIQSSDESDGRLQRLLANAPAGRAWRRRGMVIMLRAQGVEASNAAPVYRACRRRGRCVPRMKPRQTCPPGRPGGRSTVPSNRAVFVGRREERWGGVHCGLLMAARSL</sequence>
<dbReference type="EMBL" id="FN649758">
    <property type="protein sequence ID" value="CBJ32506.1"/>
    <property type="molecule type" value="Genomic_DNA"/>
</dbReference>
<dbReference type="Proteomes" id="UP000002630">
    <property type="component" value="Linkage Group LG33"/>
</dbReference>
<feature type="repeat" description="ANK" evidence="3">
    <location>
        <begin position="149"/>
        <end position="181"/>
    </location>
</feature>
<dbReference type="OrthoDB" id="71742at2759"/>
<keyword evidence="2 3" id="KW-0040">ANK repeat</keyword>
<feature type="repeat" description="ANK" evidence="3">
    <location>
        <begin position="281"/>
        <end position="313"/>
    </location>
</feature>
<dbReference type="STRING" id="2880.D7FYG4"/>
<evidence type="ECO:0000256" key="2">
    <source>
        <dbReference type="ARBA" id="ARBA00023043"/>
    </source>
</evidence>
<dbReference type="InParanoid" id="D7FYG4"/>
<keyword evidence="1" id="KW-0677">Repeat</keyword>
<proteinExistence type="predicted"/>
<dbReference type="PANTHER" id="PTHR24198">
    <property type="entry name" value="ANKYRIN REPEAT AND PROTEIN KINASE DOMAIN-CONTAINING PROTEIN"/>
    <property type="match status" value="1"/>
</dbReference>
<organism evidence="4 5">
    <name type="scientific">Ectocarpus siliculosus</name>
    <name type="common">Brown alga</name>
    <name type="synonym">Conferva siliculosa</name>
    <dbReference type="NCBI Taxonomy" id="2880"/>
    <lineage>
        <taxon>Eukaryota</taxon>
        <taxon>Sar</taxon>
        <taxon>Stramenopiles</taxon>
        <taxon>Ochrophyta</taxon>
        <taxon>PX clade</taxon>
        <taxon>Phaeophyceae</taxon>
        <taxon>Ectocarpales</taxon>
        <taxon>Ectocarpaceae</taxon>
        <taxon>Ectocarpus</taxon>
    </lineage>
</organism>
<feature type="repeat" description="ANK" evidence="3">
    <location>
        <begin position="358"/>
        <end position="393"/>
    </location>
</feature>
<feature type="repeat" description="ANK" evidence="3">
    <location>
        <begin position="182"/>
        <end position="214"/>
    </location>
</feature>
<dbReference type="EMBL" id="FN648535">
    <property type="protein sequence ID" value="CBJ32506.1"/>
    <property type="molecule type" value="Genomic_DNA"/>
</dbReference>
<feature type="repeat" description="ANK" evidence="3">
    <location>
        <begin position="116"/>
        <end position="148"/>
    </location>
</feature>
<dbReference type="PRINTS" id="PR01415">
    <property type="entry name" value="ANKYRIN"/>
</dbReference>
<feature type="repeat" description="ANK" evidence="3">
    <location>
        <begin position="325"/>
        <end position="357"/>
    </location>
</feature>
<evidence type="ECO:0000256" key="1">
    <source>
        <dbReference type="ARBA" id="ARBA00022737"/>
    </source>
</evidence>